<sequence>MPFLLKEGYDSNALVHHSNFYKAITTHISLPRTQILFLSTLLEQESQEYIRKGKNKSRKMAAGNGTGGRIKPPTLVPLLELRHQTSTRIQKPLTRTSNSRSNNGSSSNPKSYGT</sequence>
<evidence type="ECO:0000256" key="1">
    <source>
        <dbReference type="SAM" id="MobiDB-lite"/>
    </source>
</evidence>
<organism evidence="2 3">
    <name type="scientific">Lactuca virosa</name>
    <dbReference type="NCBI Taxonomy" id="75947"/>
    <lineage>
        <taxon>Eukaryota</taxon>
        <taxon>Viridiplantae</taxon>
        <taxon>Streptophyta</taxon>
        <taxon>Embryophyta</taxon>
        <taxon>Tracheophyta</taxon>
        <taxon>Spermatophyta</taxon>
        <taxon>Magnoliopsida</taxon>
        <taxon>eudicotyledons</taxon>
        <taxon>Gunneridae</taxon>
        <taxon>Pentapetalae</taxon>
        <taxon>asterids</taxon>
        <taxon>campanulids</taxon>
        <taxon>Asterales</taxon>
        <taxon>Asteraceae</taxon>
        <taxon>Cichorioideae</taxon>
        <taxon>Cichorieae</taxon>
        <taxon>Lactucinae</taxon>
        <taxon>Lactuca</taxon>
    </lineage>
</organism>
<keyword evidence="3" id="KW-1185">Reference proteome</keyword>
<comment type="caution">
    <text evidence="2">The sequence shown here is derived from an EMBL/GenBank/DDBJ whole genome shotgun (WGS) entry which is preliminary data.</text>
</comment>
<protein>
    <submittedName>
        <fullName evidence="2">Uncharacterized protein</fullName>
    </submittedName>
</protein>
<evidence type="ECO:0000313" key="3">
    <source>
        <dbReference type="Proteomes" id="UP001157418"/>
    </source>
</evidence>
<name>A0AAU9NCJ8_9ASTR</name>
<feature type="compositionally biased region" description="Low complexity" evidence="1">
    <location>
        <begin position="97"/>
        <end position="114"/>
    </location>
</feature>
<dbReference type="EMBL" id="CAKMRJ010004445">
    <property type="protein sequence ID" value="CAH1435244.1"/>
    <property type="molecule type" value="Genomic_DNA"/>
</dbReference>
<gene>
    <name evidence="2" type="ORF">LVIROSA_LOCUS21702</name>
</gene>
<accession>A0AAU9NCJ8</accession>
<feature type="region of interest" description="Disordered" evidence="1">
    <location>
        <begin position="51"/>
        <end position="114"/>
    </location>
</feature>
<dbReference type="AlphaFoldDB" id="A0AAU9NCJ8"/>
<dbReference type="Proteomes" id="UP001157418">
    <property type="component" value="Unassembled WGS sequence"/>
</dbReference>
<reference evidence="2 3" key="1">
    <citation type="submission" date="2022-01" db="EMBL/GenBank/DDBJ databases">
        <authorList>
            <person name="Xiong W."/>
            <person name="Schranz E."/>
        </authorList>
    </citation>
    <scope>NUCLEOTIDE SEQUENCE [LARGE SCALE GENOMIC DNA]</scope>
</reference>
<proteinExistence type="predicted"/>
<feature type="compositionally biased region" description="Polar residues" evidence="1">
    <location>
        <begin position="84"/>
        <end position="96"/>
    </location>
</feature>
<evidence type="ECO:0000313" key="2">
    <source>
        <dbReference type="EMBL" id="CAH1435244.1"/>
    </source>
</evidence>